<organism evidence="5 6">
    <name type="scientific">Pseudomonas triclosanedens</name>
    <dbReference type="NCBI Taxonomy" id="2961893"/>
    <lineage>
        <taxon>Bacteria</taxon>
        <taxon>Pseudomonadati</taxon>
        <taxon>Pseudomonadota</taxon>
        <taxon>Gammaproteobacteria</taxon>
        <taxon>Pseudomonadales</taxon>
        <taxon>Pseudomonadaceae</taxon>
        <taxon>Pseudomonas</taxon>
    </lineage>
</organism>
<sequence length="441" mass="47339">MSAILHRSLSGSPASISKAQGVWITDNSGKIYLDALSGGVAVSCLGYGNERVNSAIAAQLKESAYFHTSFFTSDAAELLAQELTSIAPGELNYVVYSSGGSEAVETALKLARQYWVEKGESSRRFIISRNQSYHGGTLGTLAVGGNKTRREIYAPMLFEAHFISPCFYYRQAEQGESESDYGVRAAAELEKKILELGAENVSTFICEPIVGATLGCVPAAEGYLKEIRRICDAYGVILIFDEIMCGAGRTGRYFACEHDEVVPDILTIAKGLGGGFQPIGATLVSEKIYEALKAGSGLLKHGFTYMGHSVSCAAALEVFRIIKEDELLPQVSLRGEQLFSELKREVGGHPNVGDIRGRGLFVGVELVQDKSTKQPFSPGEKINSKLKNVAFANGLLIYPNGGTVDGISGDHVLFSPAYTVSPGEVSEVVSRFKACLNEVLG</sequence>
<dbReference type="CDD" id="cd00610">
    <property type="entry name" value="OAT_like"/>
    <property type="match status" value="1"/>
</dbReference>
<evidence type="ECO:0000256" key="1">
    <source>
        <dbReference type="ARBA" id="ARBA00001933"/>
    </source>
</evidence>
<proteinExistence type="inferred from homology"/>
<dbReference type="InterPro" id="IPR015421">
    <property type="entry name" value="PyrdxlP-dep_Trfase_major"/>
</dbReference>
<dbReference type="Gene3D" id="3.40.640.10">
    <property type="entry name" value="Type I PLP-dependent aspartate aminotransferase-like (Major domain)"/>
    <property type="match status" value="1"/>
</dbReference>
<dbReference type="PIRSF" id="PIRSF000521">
    <property type="entry name" value="Transaminase_4ab_Lys_Orn"/>
    <property type="match status" value="1"/>
</dbReference>
<dbReference type="InterPro" id="IPR015424">
    <property type="entry name" value="PyrdxlP-dep_Trfase"/>
</dbReference>
<dbReference type="Pfam" id="PF00202">
    <property type="entry name" value="Aminotran_3"/>
    <property type="match status" value="1"/>
</dbReference>
<evidence type="ECO:0000313" key="5">
    <source>
        <dbReference type="EMBL" id="WAI50809.1"/>
    </source>
</evidence>
<dbReference type="Proteomes" id="UP001163624">
    <property type="component" value="Chromosome"/>
</dbReference>
<keyword evidence="6" id="KW-1185">Reference proteome</keyword>
<evidence type="ECO:0000256" key="4">
    <source>
        <dbReference type="RuleBase" id="RU003560"/>
    </source>
</evidence>
<name>A0ABY7A0S2_9PSED</name>
<dbReference type="Gene3D" id="3.90.1150.10">
    <property type="entry name" value="Aspartate Aminotransferase, domain 1"/>
    <property type="match status" value="1"/>
</dbReference>
<evidence type="ECO:0000256" key="2">
    <source>
        <dbReference type="ARBA" id="ARBA00008954"/>
    </source>
</evidence>
<dbReference type="GO" id="GO:0008483">
    <property type="term" value="F:transaminase activity"/>
    <property type="evidence" value="ECO:0007669"/>
    <property type="project" value="UniProtKB-KW"/>
</dbReference>
<keyword evidence="5" id="KW-0808">Transferase</keyword>
<dbReference type="NCBIfam" id="NF005685">
    <property type="entry name" value="PRK07483.1"/>
    <property type="match status" value="1"/>
</dbReference>
<dbReference type="PANTHER" id="PTHR43094:SF1">
    <property type="entry name" value="AMINOTRANSFERASE CLASS-III"/>
    <property type="match status" value="1"/>
</dbReference>
<evidence type="ECO:0000313" key="6">
    <source>
        <dbReference type="Proteomes" id="UP001163624"/>
    </source>
</evidence>
<dbReference type="RefSeq" id="WP_254470906.1">
    <property type="nucleotide sequence ID" value="NZ_CP113432.1"/>
</dbReference>
<dbReference type="InterPro" id="IPR049704">
    <property type="entry name" value="Aminotrans_3_PPA_site"/>
</dbReference>
<reference evidence="5" key="1">
    <citation type="submission" date="2022-11" db="EMBL/GenBank/DDBJ databases">
        <title>Pseudomonas triclosanedens sp. nov., a triclosan degrader isolated from activated sludge.</title>
        <authorList>
            <person name="Yin Y."/>
            <person name="Lu Z."/>
        </authorList>
    </citation>
    <scope>NUCLEOTIDE SEQUENCE</scope>
    <source>
        <strain evidence="5">ZM23</strain>
    </source>
</reference>
<keyword evidence="3 4" id="KW-0663">Pyridoxal phosphate</keyword>
<evidence type="ECO:0000256" key="3">
    <source>
        <dbReference type="ARBA" id="ARBA00022898"/>
    </source>
</evidence>
<accession>A0ABY7A0S2</accession>
<comment type="cofactor">
    <cofactor evidence="1">
        <name>pyridoxal 5'-phosphate</name>
        <dbReference type="ChEBI" id="CHEBI:597326"/>
    </cofactor>
</comment>
<comment type="similarity">
    <text evidence="2 4">Belongs to the class-III pyridoxal-phosphate-dependent aminotransferase family.</text>
</comment>
<dbReference type="PROSITE" id="PS00600">
    <property type="entry name" value="AA_TRANSFER_CLASS_3"/>
    <property type="match status" value="1"/>
</dbReference>
<gene>
    <name evidence="5" type="ORF">OU419_06005</name>
</gene>
<keyword evidence="5" id="KW-0032">Aminotransferase</keyword>
<dbReference type="InterPro" id="IPR015422">
    <property type="entry name" value="PyrdxlP-dep_Trfase_small"/>
</dbReference>
<dbReference type="EMBL" id="CP113432">
    <property type="protein sequence ID" value="WAI50809.1"/>
    <property type="molecule type" value="Genomic_DNA"/>
</dbReference>
<dbReference type="InterPro" id="IPR005814">
    <property type="entry name" value="Aminotrans_3"/>
</dbReference>
<protein>
    <submittedName>
        <fullName evidence="5">Aspartate aminotransferase family protein</fullName>
    </submittedName>
</protein>
<dbReference type="PANTHER" id="PTHR43094">
    <property type="entry name" value="AMINOTRANSFERASE"/>
    <property type="match status" value="1"/>
</dbReference>
<dbReference type="SUPFAM" id="SSF53383">
    <property type="entry name" value="PLP-dependent transferases"/>
    <property type="match status" value="1"/>
</dbReference>